<dbReference type="InterPro" id="IPR002885">
    <property type="entry name" value="PPR_rpt"/>
</dbReference>
<comment type="similarity">
    <text evidence="1">Belongs to the PPR family. P subfamily.</text>
</comment>
<comment type="caution">
    <text evidence="4">The sequence shown here is derived from an EMBL/GenBank/DDBJ whole genome shotgun (WGS) entry which is preliminary data.</text>
</comment>
<dbReference type="PROSITE" id="PS51375">
    <property type="entry name" value="PPR"/>
    <property type="match status" value="8"/>
</dbReference>
<accession>A0AAP0IJK8</accession>
<dbReference type="Pfam" id="PF13041">
    <property type="entry name" value="PPR_2"/>
    <property type="match status" value="2"/>
</dbReference>
<evidence type="ECO:0000256" key="2">
    <source>
        <dbReference type="ARBA" id="ARBA00022737"/>
    </source>
</evidence>
<dbReference type="InterPro" id="IPR050872">
    <property type="entry name" value="PPR_P_subfamily"/>
</dbReference>
<gene>
    <name evidence="4" type="ORF">Sjap_015110</name>
</gene>
<dbReference type="PANTHER" id="PTHR46128:SF223">
    <property type="entry name" value="PENTACOTRIPEPTIDE-REPEAT REGION OF PRORP DOMAIN-CONTAINING PROTEIN"/>
    <property type="match status" value="1"/>
</dbReference>
<feature type="repeat" description="PPR" evidence="3">
    <location>
        <begin position="313"/>
        <end position="347"/>
    </location>
</feature>
<proteinExistence type="inferred from homology"/>
<dbReference type="Proteomes" id="UP001417504">
    <property type="component" value="Unassembled WGS sequence"/>
</dbReference>
<organism evidence="4 5">
    <name type="scientific">Stephania japonica</name>
    <dbReference type="NCBI Taxonomy" id="461633"/>
    <lineage>
        <taxon>Eukaryota</taxon>
        <taxon>Viridiplantae</taxon>
        <taxon>Streptophyta</taxon>
        <taxon>Embryophyta</taxon>
        <taxon>Tracheophyta</taxon>
        <taxon>Spermatophyta</taxon>
        <taxon>Magnoliopsida</taxon>
        <taxon>Ranunculales</taxon>
        <taxon>Menispermaceae</taxon>
        <taxon>Menispermoideae</taxon>
        <taxon>Cissampelideae</taxon>
        <taxon>Stephania</taxon>
    </lineage>
</organism>
<evidence type="ECO:0000313" key="5">
    <source>
        <dbReference type="Proteomes" id="UP001417504"/>
    </source>
</evidence>
<dbReference type="PANTHER" id="PTHR46128">
    <property type="entry name" value="MITOCHONDRIAL GROUP I INTRON SPLICING FACTOR CCM1"/>
    <property type="match status" value="1"/>
</dbReference>
<dbReference type="Gene3D" id="1.25.40.10">
    <property type="entry name" value="Tetratricopeptide repeat domain"/>
    <property type="match status" value="4"/>
</dbReference>
<feature type="repeat" description="PPR" evidence="3">
    <location>
        <begin position="243"/>
        <end position="277"/>
    </location>
</feature>
<dbReference type="EMBL" id="JBBNAE010000006">
    <property type="protein sequence ID" value="KAK9116163.1"/>
    <property type="molecule type" value="Genomic_DNA"/>
</dbReference>
<keyword evidence="5" id="KW-1185">Reference proteome</keyword>
<evidence type="ECO:0008006" key="6">
    <source>
        <dbReference type="Google" id="ProtNLM"/>
    </source>
</evidence>
<dbReference type="NCBIfam" id="TIGR00756">
    <property type="entry name" value="PPR"/>
    <property type="match status" value="10"/>
</dbReference>
<dbReference type="Pfam" id="PF12854">
    <property type="entry name" value="PPR_1"/>
    <property type="match status" value="4"/>
</dbReference>
<evidence type="ECO:0000256" key="1">
    <source>
        <dbReference type="ARBA" id="ARBA00007626"/>
    </source>
</evidence>
<dbReference type="Pfam" id="PF01535">
    <property type="entry name" value="PPR"/>
    <property type="match status" value="2"/>
</dbReference>
<feature type="repeat" description="PPR" evidence="3">
    <location>
        <begin position="278"/>
        <end position="312"/>
    </location>
</feature>
<feature type="repeat" description="PPR" evidence="3">
    <location>
        <begin position="208"/>
        <end position="242"/>
    </location>
</feature>
<feature type="repeat" description="PPR" evidence="3">
    <location>
        <begin position="419"/>
        <end position="453"/>
    </location>
</feature>
<feature type="repeat" description="PPR" evidence="3">
    <location>
        <begin position="454"/>
        <end position="488"/>
    </location>
</feature>
<dbReference type="InterPro" id="IPR011990">
    <property type="entry name" value="TPR-like_helical_dom_sf"/>
</dbReference>
<dbReference type="AlphaFoldDB" id="A0AAP0IJK8"/>
<evidence type="ECO:0000256" key="3">
    <source>
        <dbReference type="PROSITE-ProRule" id="PRU00708"/>
    </source>
</evidence>
<sequence length="526" mass="59869">MGFIRLITRSFTTKSTLLRTPNLSPLPSPQNPIWAPKNHLHRPPFQPKHHSTLIHTKSVGTQFENPTNVSDSVSDDSEKICKILSNSSGFVGIDQFVDGSGVELSSELVEQVLKKLSNVGALALSFFRWAEKRPEFKPTTECYNALIDGVGKIKQFKLIWELVGDMRSKGLVNRDTFGLIIRRYARAKNINEAVEAFESMERFGLKPELQDFNRLIDALSKSKQVKKANQVFDEMKKKRFVPDLKSYTILLEGWGQEQNIVMVKEIYREMRDEGFEPDVVTYGIMINAFCKSKKFDEAIALFHEVEATKCKPTPHIYCTLINGLGSENRLSEALEFFERSKSSGLVPEVPTYNAVVGSYCWAKRFEDAYRVVDKMKKTGFGPNSRTFDIILHHLIRARRTKEVYSIFQKMRSEFKCEPTISTYTIMVNMFCNEEQVDMALKMWEEMKASGILPIMHMFSSLINGLCSENRLDDACVYFQEMLTLGIRPPASLYSNLKQALIDAGKKDVALSLGLELDKARKTPLAV</sequence>
<evidence type="ECO:0000313" key="4">
    <source>
        <dbReference type="EMBL" id="KAK9116163.1"/>
    </source>
</evidence>
<reference evidence="4 5" key="1">
    <citation type="submission" date="2024-01" db="EMBL/GenBank/DDBJ databases">
        <title>Genome assemblies of Stephania.</title>
        <authorList>
            <person name="Yang L."/>
        </authorList>
    </citation>
    <scope>NUCLEOTIDE SEQUENCE [LARGE SCALE GENOMIC DNA]</scope>
    <source>
        <strain evidence="4">QJT</strain>
        <tissue evidence="4">Leaf</tissue>
    </source>
</reference>
<feature type="repeat" description="PPR" evidence="3">
    <location>
        <begin position="173"/>
        <end position="207"/>
    </location>
</feature>
<feature type="repeat" description="PPR" evidence="3">
    <location>
        <begin position="348"/>
        <end position="382"/>
    </location>
</feature>
<keyword evidence="2" id="KW-0677">Repeat</keyword>
<protein>
    <recommendedName>
        <fullName evidence="6">Pentatricopeptide repeat-containing protein</fullName>
    </recommendedName>
</protein>
<name>A0AAP0IJK8_9MAGN</name>